<name>A0A820CE33_9BILA</name>
<sequence>MTEQYMQIFIQEQIRKLKSFDAAPGDDVIQWLYDTETVFDSVQLRPSNKYIAVQSYLVGAAAKCVFDRAKSPLSNAL</sequence>
<accession>A0A820CE33</accession>
<keyword evidence="7" id="KW-1185">Reference proteome</keyword>
<evidence type="ECO:0000313" key="1">
    <source>
        <dbReference type="EMBL" id="CAF4222195.1"/>
    </source>
</evidence>
<dbReference type="Proteomes" id="UP000663848">
    <property type="component" value="Unassembled WGS sequence"/>
</dbReference>
<dbReference type="Proteomes" id="UP000663838">
    <property type="component" value="Unassembled WGS sequence"/>
</dbReference>
<evidence type="ECO:0000313" key="7">
    <source>
        <dbReference type="Proteomes" id="UP000663873"/>
    </source>
</evidence>
<comment type="caution">
    <text evidence="1">The sequence shown here is derived from an EMBL/GenBank/DDBJ whole genome shotgun (WGS) entry which is preliminary data.</text>
</comment>
<organism evidence="1 6">
    <name type="scientific">Rotaria socialis</name>
    <dbReference type="NCBI Taxonomy" id="392032"/>
    <lineage>
        <taxon>Eukaryota</taxon>
        <taxon>Metazoa</taxon>
        <taxon>Spiralia</taxon>
        <taxon>Gnathifera</taxon>
        <taxon>Rotifera</taxon>
        <taxon>Eurotatoria</taxon>
        <taxon>Bdelloidea</taxon>
        <taxon>Philodinida</taxon>
        <taxon>Philodinidae</taxon>
        <taxon>Rotaria</taxon>
    </lineage>
</organism>
<evidence type="ECO:0000313" key="4">
    <source>
        <dbReference type="EMBL" id="CAF4576130.1"/>
    </source>
</evidence>
<dbReference type="Proteomes" id="UP000663851">
    <property type="component" value="Unassembled WGS sequence"/>
</dbReference>
<protein>
    <submittedName>
        <fullName evidence="1">Uncharacterized protein</fullName>
    </submittedName>
</protein>
<evidence type="ECO:0000313" key="2">
    <source>
        <dbReference type="EMBL" id="CAF4240584.1"/>
    </source>
</evidence>
<evidence type="ECO:0000313" key="3">
    <source>
        <dbReference type="EMBL" id="CAF4492530.1"/>
    </source>
</evidence>
<dbReference type="Proteomes" id="UP000663862">
    <property type="component" value="Unassembled WGS sequence"/>
</dbReference>
<proteinExistence type="predicted"/>
<gene>
    <name evidence="1" type="ORF">HFQ381_LOCUS8705</name>
    <name evidence="4" type="ORF">QYT958_LOCUS9960</name>
    <name evidence="5" type="ORF">TOA249_LOCUS25412</name>
    <name evidence="3" type="ORF">TSG867_LOCUS20438</name>
    <name evidence="2" type="ORF">UJA718_LOCUS8912</name>
</gene>
<reference evidence="1" key="1">
    <citation type="submission" date="2021-02" db="EMBL/GenBank/DDBJ databases">
        <authorList>
            <person name="Nowell W R."/>
        </authorList>
    </citation>
    <scope>NUCLEOTIDE SEQUENCE</scope>
</reference>
<evidence type="ECO:0000313" key="6">
    <source>
        <dbReference type="Proteomes" id="UP000663851"/>
    </source>
</evidence>
<dbReference type="EMBL" id="CAJOBS010002753">
    <property type="protein sequence ID" value="CAF4832381.1"/>
    <property type="molecule type" value="Genomic_DNA"/>
</dbReference>
<dbReference type="EMBL" id="CAJOBO010000440">
    <property type="protein sequence ID" value="CAF4222195.1"/>
    <property type="molecule type" value="Genomic_DNA"/>
</dbReference>
<evidence type="ECO:0000313" key="5">
    <source>
        <dbReference type="EMBL" id="CAF4832381.1"/>
    </source>
</evidence>
<dbReference type="EMBL" id="CAJOBR010001083">
    <property type="protein sequence ID" value="CAF4576130.1"/>
    <property type="molecule type" value="Genomic_DNA"/>
</dbReference>
<dbReference type="EMBL" id="CAJOBP010000966">
    <property type="protein sequence ID" value="CAF4240584.1"/>
    <property type="molecule type" value="Genomic_DNA"/>
</dbReference>
<dbReference type="EMBL" id="CAJOBQ010001503">
    <property type="protein sequence ID" value="CAF4492530.1"/>
    <property type="molecule type" value="Genomic_DNA"/>
</dbReference>
<dbReference type="Proteomes" id="UP000663873">
    <property type="component" value="Unassembled WGS sequence"/>
</dbReference>
<dbReference type="AlphaFoldDB" id="A0A820CE33"/>